<accession>A0ABU3GZ70</accession>
<reference evidence="2" key="1">
    <citation type="submission" date="2023-07" db="EMBL/GenBank/DDBJ databases">
        <title>Functional and genomic diversity of the sorghum phyllosphere microbiome.</title>
        <authorList>
            <person name="Shade A."/>
        </authorList>
    </citation>
    <scope>NUCLEOTIDE SEQUENCE [LARGE SCALE GENOMIC DNA]</scope>
    <source>
        <strain evidence="2">SORGH_AS_0422</strain>
    </source>
</reference>
<comment type="caution">
    <text evidence="1">The sequence shown here is derived from an EMBL/GenBank/DDBJ whole genome shotgun (WGS) entry which is preliminary data.</text>
</comment>
<proteinExistence type="predicted"/>
<name>A0ABU3GZ70_9SPHI</name>
<sequence>MQLRLFCTVKKSAGIQRTRPGAARAREGIAVDSPPEADTFVAMTK</sequence>
<dbReference type="EMBL" id="JAVLVU010000001">
    <property type="protein sequence ID" value="MDT3404965.1"/>
    <property type="molecule type" value="Genomic_DNA"/>
</dbReference>
<organism evidence="1 2">
    <name type="scientific">Mucilaginibacter terrae</name>
    <dbReference type="NCBI Taxonomy" id="1955052"/>
    <lineage>
        <taxon>Bacteria</taxon>
        <taxon>Pseudomonadati</taxon>
        <taxon>Bacteroidota</taxon>
        <taxon>Sphingobacteriia</taxon>
        <taxon>Sphingobacteriales</taxon>
        <taxon>Sphingobacteriaceae</taxon>
        <taxon>Mucilaginibacter</taxon>
    </lineage>
</organism>
<gene>
    <name evidence="1" type="ORF">QE417_004037</name>
</gene>
<evidence type="ECO:0000313" key="1">
    <source>
        <dbReference type="EMBL" id="MDT3404965.1"/>
    </source>
</evidence>
<keyword evidence="2" id="KW-1185">Reference proteome</keyword>
<evidence type="ECO:0000313" key="2">
    <source>
        <dbReference type="Proteomes" id="UP001258315"/>
    </source>
</evidence>
<protein>
    <submittedName>
        <fullName evidence="1">Uncharacterized protein</fullName>
    </submittedName>
</protein>
<dbReference type="Proteomes" id="UP001258315">
    <property type="component" value="Unassembled WGS sequence"/>
</dbReference>